<protein>
    <recommendedName>
        <fullName evidence="3">DNA utilization protein HofM</fullName>
    </recommendedName>
</protein>
<name>A0AB38FYR7_9ENTR</name>
<dbReference type="SUPFAM" id="SSF53067">
    <property type="entry name" value="Actin-like ATPase domain"/>
    <property type="match status" value="1"/>
</dbReference>
<comment type="caution">
    <text evidence="1">The sequence shown here is derived from an EMBL/GenBank/DDBJ whole genome shotgun (WGS) entry which is preliminary data.</text>
</comment>
<dbReference type="InterPro" id="IPR043129">
    <property type="entry name" value="ATPase_NBD"/>
</dbReference>
<evidence type="ECO:0000313" key="2">
    <source>
        <dbReference type="Proteomes" id="UP000251313"/>
    </source>
</evidence>
<gene>
    <name evidence="1" type="ORF">NCTC11967_03549</name>
</gene>
<dbReference type="RefSeq" id="WP_038253893.1">
    <property type="nucleotide sequence ID" value="NZ_JAQOLS010000009.1"/>
</dbReference>
<dbReference type="EMBL" id="UAVL01000018">
    <property type="protein sequence ID" value="SQA64447.1"/>
    <property type="molecule type" value="Genomic_DNA"/>
</dbReference>
<evidence type="ECO:0008006" key="3">
    <source>
        <dbReference type="Google" id="ProtNLM"/>
    </source>
</evidence>
<proteinExistence type="predicted"/>
<accession>A0AB38FYR7</accession>
<sequence length="249" mass="28292">MAFRCWQVGVHIQEHHVAIVALSQEKMGWALRRWWWISLREGKTLVETLRGWRRELPYWHNVAMAFPANRTLQKRVPQPSAALRETEREQWMAHAVAQRLEMAPEDLCFDYKLAEPAGEYCVTAVRRREVEALRQTARSLNLQLSVVSPDASALQNFFPFLSAQEPCIIWQGEEHWLWATREAWGTTPRAQSTSVSSLLEHIPGQPASAALCSSESGQFDPWTLLSQQQPPLPACRTPFAVAIALALGV</sequence>
<evidence type="ECO:0000313" key="1">
    <source>
        <dbReference type="EMBL" id="SQA64447.1"/>
    </source>
</evidence>
<dbReference type="AlphaFoldDB" id="A0AB38FYR7"/>
<reference evidence="1 2" key="1">
    <citation type="submission" date="2018-06" db="EMBL/GenBank/DDBJ databases">
        <authorList>
            <consortium name="Pathogen Informatics"/>
            <person name="Doyle S."/>
        </authorList>
    </citation>
    <scope>NUCLEOTIDE SEQUENCE [LARGE SCALE GENOMIC DNA]</scope>
    <source>
        <strain evidence="1 2">NCTC11967</strain>
    </source>
</reference>
<organism evidence="1 2">
    <name type="scientific">Yokenella regensburgei</name>
    <dbReference type="NCBI Taxonomy" id="158877"/>
    <lineage>
        <taxon>Bacteria</taxon>
        <taxon>Pseudomonadati</taxon>
        <taxon>Pseudomonadota</taxon>
        <taxon>Gammaproteobacteria</taxon>
        <taxon>Enterobacterales</taxon>
        <taxon>Enterobacteriaceae</taxon>
        <taxon>Yokenella</taxon>
    </lineage>
</organism>
<dbReference type="Proteomes" id="UP000251313">
    <property type="component" value="Unassembled WGS sequence"/>
</dbReference>